<dbReference type="Gene3D" id="2.40.170.20">
    <property type="entry name" value="TonB-dependent receptor, beta-barrel domain"/>
    <property type="match status" value="1"/>
</dbReference>
<dbReference type="Pfam" id="PF13715">
    <property type="entry name" value="CarbopepD_reg_2"/>
    <property type="match status" value="1"/>
</dbReference>
<comment type="subcellular location">
    <subcellularLocation>
        <location evidence="1">Cell outer membrane</location>
        <topology evidence="1">Multi-pass membrane protein</topology>
    </subcellularLocation>
</comment>
<evidence type="ECO:0000313" key="13">
    <source>
        <dbReference type="EMBL" id="SMD37921.1"/>
    </source>
</evidence>
<dbReference type="Pfam" id="PF07715">
    <property type="entry name" value="Plug"/>
    <property type="match status" value="1"/>
</dbReference>
<keyword evidence="8 13" id="KW-0675">Receptor</keyword>
<organism evidence="13 14">
    <name type="scientific">Reichenbachiella faecimaris</name>
    <dbReference type="NCBI Taxonomy" id="692418"/>
    <lineage>
        <taxon>Bacteria</taxon>
        <taxon>Pseudomonadati</taxon>
        <taxon>Bacteroidota</taxon>
        <taxon>Cytophagia</taxon>
        <taxon>Cytophagales</taxon>
        <taxon>Reichenbachiellaceae</taxon>
        <taxon>Reichenbachiella</taxon>
    </lineage>
</organism>
<dbReference type="SUPFAM" id="SSF49464">
    <property type="entry name" value="Carboxypeptidase regulatory domain-like"/>
    <property type="match status" value="1"/>
</dbReference>
<accession>A0A1W2GMU9</accession>
<evidence type="ECO:0000256" key="1">
    <source>
        <dbReference type="ARBA" id="ARBA00004571"/>
    </source>
</evidence>
<comment type="similarity">
    <text evidence="10">Belongs to the TonB-dependent receptor family.</text>
</comment>
<dbReference type="InterPro" id="IPR037066">
    <property type="entry name" value="Plug_dom_sf"/>
</dbReference>
<dbReference type="InterPro" id="IPR012910">
    <property type="entry name" value="Plug_dom"/>
</dbReference>
<feature type="domain" description="TonB-dependent receptor plug" evidence="12">
    <location>
        <begin position="246"/>
        <end position="314"/>
    </location>
</feature>
<dbReference type="InterPro" id="IPR000531">
    <property type="entry name" value="Beta-barrel_TonB"/>
</dbReference>
<dbReference type="InterPro" id="IPR008969">
    <property type="entry name" value="CarboxyPept-like_regulatory"/>
</dbReference>
<reference evidence="13 14" key="1">
    <citation type="submission" date="2017-04" db="EMBL/GenBank/DDBJ databases">
        <authorList>
            <person name="Afonso C.L."/>
            <person name="Miller P.J."/>
            <person name="Scott M.A."/>
            <person name="Spackman E."/>
            <person name="Goraichik I."/>
            <person name="Dimitrov K.M."/>
            <person name="Suarez D.L."/>
            <person name="Swayne D.E."/>
        </authorList>
    </citation>
    <scope>NUCLEOTIDE SEQUENCE [LARGE SCALE GENOMIC DNA]</scope>
    <source>
        <strain evidence="13 14">DSM 26133</strain>
    </source>
</reference>
<evidence type="ECO:0000256" key="5">
    <source>
        <dbReference type="ARBA" id="ARBA00022729"/>
    </source>
</evidence>
<dbReference type="InterPro" id="IPR036942">
    <property type="entry name" value="Beta-barrel_TonB_sf"/>
</dbReference>
<keyword evidence="6 10" id="KW-0798">TonB box</keyword>
<feature type="domain" description="TonB-dependent receptor-like beta-barrel" evidence="11">
    <location>
        <begin position="376"/>
        <end position="840"/>
    </location>
</feature>
<sequence length="883" mass="100495">MDYVIVRKYLFSLLALLIFLSELTAQDTVLDRKVILYKKKYKTQDLLESLLPQQGVSVAYHDNIIPLKKEITFGNLKETDVKDILSRICKNENLDYAYLNGQLMIRYYDRPESEYRYSISGLVEDASSGEALIGATVYIQNIETGLATNGYGFYAFTLPKGKYNLLVSFIGYHTLTYSIELNKDFQFNFQLIENSVKLDNVVIEEQELFDIKAQNVLLSSNKLDMEMASQIPHIAEVDVFQSSLLLPGISNVGEGVSGVNVRGSNSDANLIMLDEAVIYNSNHFFGLVSVFNPDAVKDVEILKGDLPAKYGGRTSSVMHIRQKEGNENEFHLSGGLGLITSRIMFEGPIMKGNANYLLSARSTFWDLILRNSRSPTLANSRVSFQDINTKIKFNLNNKNKIYFSGYFGSDANQFGIDALQKWGNRVLTVRWNKIHRSKHFMNLTTYFSQYEYRVIEESESADFVGTSRVTDLVTKFDMASYYSPKNIFEYGGELIGHFMNPGERVPGPGSSENAIKIKDELGIEPSVYLSNERHFGDLSVSLGARLSGFINTGRSDVYVYEKGKVKSHGTRVDTIQAGDKDAKTFYYNFLPRLSAKYQINPNMSVKMGHFASVQYMHLLSNTLSPSSSDLWQISGQYLLPTTLHQTTIGLYQYVKRFDMDMSLEFYYRKIQQVVDYKSGADLLFNESVETEILNGNERAFGMEVYLKKKFGKLTGWLGYTLSRSERQVNGDLEEEKINGGSYFPTNYDRTHDIAITGIYQLTPYFSLSSSFVYYTGKPFSFPSSKYEIDGLQVPHYPNRNQDRLSDYHRLDIAATLNLKKVRKNGKERRAESSWVFSVYNVYARRNAQAYYFRESESQPGVSVVEKLSVLGTMIPSVTYNFKF</sequence>
<keyword evidence="2" id="KW-0813">Transport</keyword>
<evidence type="ECO:0000256" key="2">
    <source>
        <dbReference type="ARBA" id="ARBA00022448"/>
    </source>
</evidence>
<dbReference type="Gene3D" id="2.60.40.1120">
    <property type="entry name" value="Carboxypeptidase-like, regulatory domain"/>
    <property type="match status" value="1"/>
</dbReference>
<dbReference type="PANTHER" id="PTHR30069:SF29">
    <property type="entry name" value="HEMOGLOBIN AND HEMOGLOBIN-HAPTOGLOBIN-BINDING PROTEIN 1-RELATED"/>
    <property type="match status" value="1"/>
</dbReference>
<keyword evidence="3" id="KW-1134">Transmembrane beta strand</keyword>
<dbReference type="EMBL" id="FWYF01000004">
    <property type="protein sequence ID" value="SMD37921.1"/>
    <property type="molecule type" value="Genomic_DNA"/>
</dbReference>
<proteinExistence type="inferred from homology"/>
<evidence type="ECO:0000256" key="7">
    <source>
        <dbReference type="ARBA" id="ARBA00023136"/>
    </source>
</evidence>
<evidence type="ECO:0000259" key="12">
    <source>
        <dbReference type="Pfam" id="PF07715"/>
    </source>
</evidence>
<dbReference type="GO" id="GO:0044718">
    <property type="term" value="P:siderophore transmembrane transport"/>
    <property type="evidence" value="ECO:0007669"/>
    <property type="project" value="TreeGrafter"/>
</dbReference>
<dbReference type="InterPro" id="IPR039426">
    <property type="entry name" value="TonB-dep_rcpt-like"/>
</dbReference>
<evidence type="ECO:0000256" key="6">
    <source>
        <dbReference type="ARBA" id="ARBA00023077"/>
    </source>
</evidence>
<evidence type="ECO:0000259" key="11">
    <source>
        <dbReference type="Pfam" id="PF00593"/>
    </source>
</evidence>
<protein>
    <submittedName>
        <fullName evidence="13">Outer membrane receptor proteins, mostly Fe transport</fullName>
    </submittedName>
</protein>
<dbReference type="GO" id="GO:0015344">
    <property type="term" value="F:siderophore uptake transmembrane transporter activity"/>
    <property type="evidence" value="ECO:0007669"/>
    <property type="project" value="TreeGrafter"/>
</dbReference>
<keyword evidence="4" id="KW-0812">Transmembrane</keyword>
<gene>
    <name evidence="13" type="ORF">SAMN04488029_3540</name>
</gene>
<dbReference type="AlphaFoldDB" id="A0A1W2GMU9"/>
<name>A0A1W2GMU9_REIFA</name>
<dbReference type="STRING" id="692418.SAMN04488029_3540"/>
<evidence type="ECO:0000256" key="10">
    <source>
        <dbReference type="RuleBase" id="RU003357"/>
    </source>
</evidence>
<evidence type="ECO:0000256" key="9">
    <source>
        <dbReference type="ARBA" id="ARBA00023237"/>
    </source>
</evidence>
<evidence type="ECO:0000256" key="4">
    <source>
        <dbReference type="ARBA" id="ARBA00022692"/>
    </source>
</evidence>
<dbReference type="SUPFAM" id="SSF56935">
    <property type="entry name" value="Porins"/>
    <property type="match status" value="1"/>
</dbReference>
<dbReference type="RefSeq" id="WP_084374172.1">
    <property type="nucleotide sequence ID" value="NZ_FWYF01000004.1"/>
</dbReference>
<evidence type="ECO:0000313" key="14">
    <source>
        <dbReference type="Proteomes" id="UP000192472"/>
    </source>
</evidence>
<dbReference type="PANTHER" id="PTHR30069">
    <property type="entry name" value="TONB-DEPENDENT OUTER MEMBRANE RECEPTOR"/>
    <property type="match status" value="1"/>
</dbReference>
<dbReference type="GO" id="GO:0009279">
    <property type="term" value="C:cell outer membrane"/>
    <property type="evidence" value="ECO:0007669"/>
    <property type="project" value="UniProtKB-SubCell"/>
</dbReference>
<dbReference type="OrthoDB" id="9803050at2"/>
<dbReference type="Pfam" id="PF00593">
    <property type="entry name" value="TonB_dep_Rec_b-barrel"/>
    <property type="match status" value="1"/>
</dbReference>
<evidence type="ECO:0000256" key="8">
    <source>
        <dbReference type="ARBA" id="ARBA00023170"/>
    </source>
</evidence>
<keyword evidence="14" id="KW-1185">Reference proteome</keyword>
<keyword evidence="5" id="KW-0732">Signal</keyword>
<dbReference type="Proteomes" id="UP000192472">
    <property type="component" value="Unassembled WGS sequence"/>
</dbReference>
<dbReference type="Gene3D" id="2.170.130.10">
    <property type="entry name" value="TonB-dependent receptor, plug domain"/>
    <property type="match status" value="1"/>
</dbReference>
<keyword evidence="9" id="KW-0998">Cell outer membrane</keyword>
<evidence type="ECO:0000256" key="3">
    <source>
        <dbReference type="ARBA" id="ARBA00022452"/>
    </source>
</evidence>
<keyword evidence="7 10" id="KW-0472">Membrane</keyword>